<sequence>LMNKYPEIQGYCDRVLYPTKECWAYAFTKQKFSANTHSTQQVKSINHVIKLEANSGNFLCQLQARIELQLKDEAKYASLQKFRNMNPTRRFIKDNYEEPQVLLDMALENCARSNVNEIWEVKHIQSITNHSQFILLLDDGTYYCTCLYLVYAGFVYWHFFAVMIQSKKVFFNIRLIPSHWFSEGLAMFDNDQESSIQIIQNENKPPTGTFQVLERIHGQEVISRVAVELESKKVFYSRGLGLCKKALNIAITNNSNKALENLLQQFIDEQILSQCQNTYESSVQKLDQKTNDFKIQTHFNIR</sequence>
<feature type="non-terminal residue" evidence="1">
    <location>
        <position position="302"/>
    </location>
</feature>
<keyword evidence="2" id="KW-1185">Reference proteome</keyword>
<reference evidence="1" key="1">
    <citation type="submission" date="2021-06" db="EMBL/GenBank/DDBJ databases">
        <authorList>
            <person name="Kallberg Y."/>
            <person name="Tangrot J."/>
            <person name="Rosling A."/>
        </authorList>
    </citation>
    <scope>NUCLEOTIDE SEQUENCE</scope>
    <source>
        <strain evidence="1">MA461A</strain>
    </source>
</reference>
<organism evidence="1 2">
    <name type="scientific">Racocetra persica</name>
    <dbReference type="NCBI Taxonomy" id="160502"/>
    <lineage>
        <taxon>Eukaryota</taxon>
        <taxon>Fungi</taxon>
        <taxon>Fungi incertae sedis</taxon>
        <taxon>Mucoromycota</taxon>
        <taxon>Glomeromycotina</taxon>
        <taxon>Glomeromycetes</taxon>
        <taxon>Diversisporales</taxon>
        <taxon>Gigasporaceae</taxon>
        <taxon>Racocetra</taxon>
    </lineage>
</organism>
<protein>
    <submittedName>
        <fullName evidence="1">35573_t:CDS:1</fullName>
    </submittedName>
</protein>
<evidence type="ECO:0000313" key="2">
    <source>
        <dbReference type="Proteomes" id="UP000789920"/>
    </source>
</evidence>
<gene>
    <name evidence="1" type="ORF">RPERSI_LOCUS17326</name>
</gene>
<name>A0ACA9R6X2_9GLOM</name>
<proteinExistence type="predicted"/>
<evidence type="ECO:0000313" key="1">
    <source>
        <dbReference type="EMBL" id="CAG8779164.1"/>
    </source>
</evidence>
<feature type="non-terminal residue" evidence="1">
    <location>
        <position position="1"/>
    </location>
</feature>
<dbReference type="Proteomes" id="UP000789920">
    <property type="component" value="Unassembled WGS sequence"/>
</dbReference>
<comment type="caution">
    <text evidence="1">The sequence shown here is derived from an EMBL/GenBank/DDBJ whole genome shotgun (WGS) entry which is preliminary data.</text>
</comment>
<dbReference type="EMBL" id="CAJVQC010044249">
    <property type="protein sequence ID" value="CAG8779164.1"/>
    <property type="molecule type" value="Genomic_DNA"/>
</dbReference>
<accession>A0ACA9R6X2</accession>